<evidence type="ECO:0000256" key="5">
    <source>
        <dbReference type="ARBA" id="ARBA00023136"/>
    </source>
</evidence>
<comment type="subcellular location">
    <subcellularLocation>
        <location evidence="1">Membrane</location>
        <topology evidence="1">Multi-pass membrane protein</topology>
    </subcellularLocation>
</comment>
<accession>A0A4S2CWJ9</accession>
<dbReference type="EMBL" id="SRYO01000016">
    <property type="protein sequence ID" value="TGY32916.1"/>
    <property type="molecule type" value="Genomic_DNA"/>
</dbReference>
<feature type="transmembrane region" description="Helical" evidence="6">
    <location>
        <begin position="190"/>
        <end position="209"/>
    </location>
</feature>
<dbReference type="RefSeq" id="WP_135950140.1">
    <property type="nucleotide sequence ID" value="NZ_SRYO01000016.1"/>
</dbReference>
<feature type="transmembrane region" description="Helical" evidence="6">
    <location>
        <begin position="215"/>
        <end position="238"/>
    </location>
</feature>
<dbReference type="InterPro" id="IPR005226">
    <property type="entry name" value="UPF0014_fam"/>
</dbReference>
<feature type="transmembrane region" description="Helical" evidence="6">
    <location>
        <begin position="120"/>
        <end position="138"/>
    </location>
</feature>
<comment type="caution">
    <text evidence="7">The sequence shown here is derived from an EMBL/GenBank/DDBJ whole genome shotgun (WGS) entry which is preliminary data.</text>
</comment>
<keyword evidence="5 6" id="KW-0472">Membrane</keyword>
<keyword evidence="3 6" id="KW-0812">Transmembrane</keyword>
<dbReference type="PANTHER" id="PTHR30028">
    <property type="entry name" value="UPF0014 INNER MEMBRANE PROTEIN YBBM-RELATED"/>
    <property type="match status" value="1"/>
</dbReference>
<dbReference type="AlphaFoldDB" id="A0A4S2CWJ9"/>
<evidence type="ECO:0000256" key="1">
    <source>
        <dbReference type="ARBA" id="ARBA00004141"/>
    </source>
</evidence>
<dbReference type="OrthoDB" id="3212530at2"/>
<proteinExistence type="inferred from homology"/>
<dbReference type="Pfam" id="PF03649">
    <property type="entry name" value="UPF0014"/>
    <property type="match status" value="1"/>
</dbReference>
<keyword evidence="4 6" id="KW-1133">Transmembrane helix</keyword>
<evidence type="ECO:0000256" key="4">
    <source>
        <dbReference type="ARBA" id="ARBA00022989"/>
    </source>
</evidence>
<organism evidence="7 8">
    <name type="scientific">Microbacterium laevaniformans</name>
    <dbReference type="NCBI Taxonomy" id="36807"/>
    <lineage>
        <taxon>Bacteria</taxon>
        <taxon>Bacillati</taxon>
        <taxon>Actinomycetota</taxon>
        <taxon>Actinomycetes</taxon>
        <taxon>Micrococcales</taxon>
        <taxon>Microbacteriaceae</taxon>
        <taxon>Microbacterium</taxon>
    </lineage>
</organism>
<evidence type="ECO:0000256" key="2">
    <source>
        <dbReference type="ARBA" id="ARBA00005268"/>
    </source>
</evidence>
<dbReference type="Proteomes" id="UP000309893">
    <property type="component" value="Unassembled WGS sequence"/>
</dbReference>
<protein>
    <submittedName>
        <fullName evidence="7">ABC transporter permease</fullName>
    </submittedName>
</protein>
<sequence length="247" mass="25450">MPTVELLLRTSLAILALAGIAVSALLLYGAQSWWSPAIALLRAGLQLAALSLVLTGIVSNPIWVGVALIVMLVVASVVAAHRSGEPLTAWWRSALSLTTGAAVAGGVVFATGAVDPAPRYVLAVGAMVIGNAMTVASLSSHRIRQLRRDRWSEVEAWLSLGATPRRATVELNRAAVHDAMIPSVDQTKTTGVVVLPGAFVGALFGGLSPVEAGRFQLVVLAAILAAGAITAVTTVFLASGNRVPAPR</sequence>
<dbReference type="GO" id="GO:0005886">
    <property type="term" value="C:plasma membrane"/>
    <property type="evidence" value="ECO:0007669"/>
    <property type="project" value="TreeGrafter"/>
</dbReference>
<feature type="transmembrane region" description="Helical" evidence="6">
    <location>
        <begin position="93"/>
        <end position="114"/>
    </location>
</feature>
<evidence type="ECO:0000256" key="6">
    <source>
        <dbReference type="SAM" id="Phobius"/>
    </source>
</evidence>
<name>A0A4S2CWJ9_9MICO</name>
<evidence type="ECO:0000313" key="8">
    <source>
        <dbReference type="Proteomes" id="UP000309893"/>
    </source>
</evidence>
<feature type="transmembrane region" description="Helical" evidence="6">
    <location>
        <begin position="63"/>
        <end position="81"/>
    </location>
</feature>
<dbReference type="PANTHER" id="PTHR30028:SF0">
    <property type="entry name" value="PROTEIN ALUMINUM SENSITIVE 3"/>
    <property type="match status" value="1"/>
</dbReference>
<feature type="transmembrane region" description="Helical" evidence="6">
    <location>
        <begin position="6"/>
        <end position="27"/>
    </location>
</feature>
<evidence type="ECO:0000313" key="7">
    <source>
        <dbReference type="EMBL" id="TGY32916.1"/>
    </source>
</evidence>
<evidence type="ECO:0000256" key="3">
    <source>
        <dbReference type="ARBA" id="ARBA00022692"/>
    </source>
</evidence>
<comment type="similarity">
    <text evidence="2">Belongs to the UPF0014 family.</text>
</comment>
<reference evidence="7 8" key="1">
    <citation type="submission" date="2019-04" db="EMBL/GenBank/DDBJ databases">
        <title>Microbes associate with the intestines of laboratory mice.</title>
        <authorList>
            <person name="Navarre W."/>
            <person name="Wong E."/>
            <person name="Huang K."/>
            <person name="Tropini C."/>
            <person name="Ng K."/>
            <person name="Yu B."/>
        </authorList>
    </citation>
    <scope>NUCLEOTIDE SEQUENCE [LARGE SCALE GENOMIC DNA]</scope>
    <source>
        <strain evidence="7 8">NM46_B2-13</strain>
    </source>
</reference>
<gene>
    <name evidence="7" type="ORF">E5344_14825</name>
</gene>